<reference evidence="2 3" key="1">
    <citation type="journal article" date="2023" name="Int. J. Mol. Sci.">
        <title>De Novo Assembly and Annotation of 11 Diverse Shrub Willow (Salix) Genomes Reveals Novel Gene Organization in Sex-Linked Regions.</title>
        <authorList>
            <person name="Hyden B."/>
            <person name="Feng K."/>
            <person name="Yates T.B."/>
            <person name="Jawdy S."/>
            <person name="Cereghino C."/>
            <person name="Smart L.B."/>
            <person name="Muchero W."/>
        </authorList>
    </citation>
    <scope>NUCLEOTIDE SEQUENCE [LARGE SCALE GENOMIC DNA]</scope>
    <source>
        <tissue evidence="2">Shoot tip</tissue>
    </source>
</reference>
<evidence type="ECO:0000313" key="3">
    <source>
        <dbReference type="Proteomes" id="UP001162972"/>
    </source>
</evidence>
<evidence type="ECO:0000256" key="1">
    <source>
        <dbReference type="SAM" id="MobiDB-lite"/>
    </source>
</evidence>
<evidence type="ECO:0000313" key="2">
    <source>
        <dbReference type="EMBL" id="KAJ6427636.1"/>
    </source>
</evidence>
<name>A0AAD6KQH4_9ROSI</name>
<accession>A0AAD6KQH4</accession>
<protein>
    <submittedName>
        <fullName evidence="2">Uncharacterized protein</fullName>
    </submittedName>
</protein>
<sequence length="85" mass="9756">MESKCKFFFPANLNRKRNACNFQINLLCFFHPLKFPLPKTMYLPNVFHLCHFKLSRTSNAFFSTPASPTGTPQKHSAMSTKSANK</sequence>
<dbReference type="EMBL" id="JAPFFJ010000005">
    <property type="protein sequence ID" value="KAJ6427636.1"/>
    <property type="molecule type" value="Genomic_DNA"/>
</dbReference>
<dbReference type="AlphaFoldDB" id="A0AAD6KQH4"/>
<proteinExistence type="predicted"/>
<gene>
    <name evidence="2" type="ORF">OIU84_023095</name>
</gene>
<comment type="caution">
    <text evidence="2">The sequence shown here is derived from an EMBL/GenBank/DDBJ whole genome shotgun (WGS) entry which is preliminary data.</text>
</comment>
<organism evidence="2 3">
    <name type="scientific">Salix udensis</name>
    <dbReference type="NCBI Taxonomy" id="889485"/>
    <lineage>
        <taxon>Eukaryota</taxon>
        <taxon>Viridiplantae</taxon>
        <taxon>Streptophyta</taxon>
        <taxon>Embryophyta</taxon>
        <taxon>Tracheophyta</taxon>
        <taxon>Spermatophyta</taxon>
        <taxon>Magnoliopsida</taxon>
        <taxon>eudicotyledons</taxon>
        <taxon>Gunneridae</taxon>
        <taxon>Pentapetalae</taxon>
        <taxon>rosids</taxon>
        <taxon>fabids</taxon>
        <taxon>Malpighiales</taxon>
        <taxon>Salicaceae</taxon>
        <taxon>Saliceae</taxon>
        <taxon>Salix</taxon>
    </lineage>
</organism>
<keyword evidence="3" id="KW-1185">Reference proteome</keyword>
<dbReference type="Proteomes" id="UP001162972">
    <property type="component" value="Chromosome 1"/>
</dbReference>
<feature type="region of interest" description="Disordered" evidence="1">
    <location>
        <begin position="63"/>
        <end position="85"/>
    </location>
</feature>